<gene>
    <name evidence="4" type="ORF">SAMN05216352_101214</name>
</gene>
<proteinExistence type="predicted"/>
<evidence type="ECO:0000313" key="4">
    <source>
        <dbReference type="EMBL" id="SDH41181.1"/>
    </source>
</evidence>
<name>A0A1G8C6N7_9BACI</name>
<reference evidence="4 5" key="1">
    <citation type="submission" date="2016-10" db="EMBL/GenBank/DDBJ databases">
        <authorList>
            <person name="de Groot N.N."/>
        </authorList>
    </citation>
    <scope>NUCLEOTIDE SEQUENCE [LARGE SCALE GENOMIC DNA]</scope>
    <source>
        <strain evidence="5">P4B,CCM 7963,CECT 7998,DSM 25260,IBRC-M 10614,KCTC 13821</strain>
    </source>
</reference>
<protein>
    <submittedName>
        <fullName evidence="4">Tetratricopeptide repeat-containing protein</fullName>
    </submittedName>
</protein>
<keyword evidence="5" id="KW-1185">Reference proteome</keyword>
<dbReference type="Pfam" id="PF13429">
    <property type="entry name" value="TPR_15"/>
    <property type="match status" value="1"/>
</dbReference>
<dbReference type="SMART" id="SM00028">
    <property type="entry name" value="TPR"/>
    <property type="match status" value="7"/>
</dbReference>
<dbReference type="RefSeq" id="WP_091579684.1">
    <property type="nucleotide sequence ID" value="NZ_FNDU01000001.1"/>
</dbReference>
<feature type="repeat" description="TPR" evidence="3">
    <location>
        <begin position="204"/>
        <end position="237"/>
    </location>
</feature>
<dbReference type="STRING" id="930129.SAMN05216352_101214"/>
<dbReference type="InterPro" id="IPR019734">
    <property type="entry name" value="TPR_rpt"/>
</dbReference>
<keyword evidence="1" id="KW-0677">Repeat</keyword>
<feature type="repeat" description="TPR" evidence="3">
    <location>
        <begin position="272"/>
        <end position="305"/>
    </location>
</feature>
<dbReference type="Gene3D" id="1.25.40.10">
    <property type="entry name" value="Tetratricopeptide repeat domain"/>
    <property type="match status" value="2"/>
</dbReference>
<sequence>MQKSLEEIIQVIQEGDIEKGLKSLEQYERKADHQEKYDLVQLYEELGRLDKAKPLIEELINYYPEEGELLTMAAEIAIDMDEEDEAIEWLLEVDEEDEAFLRAQMLLADLYQLQGLDEVAEKKLKDALQKAPDEPVLLAGLGDYYLDRGDFAKSIPYLKQAERMGFEFPEGGLDLRLAEAYSATGEFETALPYYQKGLNEKADPHAMFGYGYTALQIEDYDLAAKEFNKLKEADPDFVTLYPYLIRAYEGLEKYELALKTAEQGLSVDEYNDTLFTEAGKLQLSLGNEKVAEERFREALSINPGNQEAATSVLALWLEQEDFEAIEDLVTYLKDIGEEDASFDWYHGKALWEKEDFQNAFQAYEKASASFMDNEEFLEDYGKLLLEMGHRDQALKIFKKAFLLDSSNESLQLLISELEDNFL</sequence>
<dbReference type="EMBL" id="FNDU01000001">
    <property type="protein sequence ID" value="SDH41181.1"/>
    <property type="molecule type" value="Genomic_DNA"/>
</dbReference>
<dbReference type="AlphaFoldDB" id="A0A1G8C6N7"/>
<dbReference type="Proteomes" id="UP000199017">
    <property type="component" value="Unassembled WGS sequence"/>
</dbReference>
<dbReference type="InterPro" id="IPR051012">
    <property type="entry name" value="CellSynth/LPSAsmb/PSIAsmb"/>
</dbReference>
<dbReference type="Pfam" id="PF25058">
    <property type="entry name" value="ARM_TT21"/>
    <property type="match status" value="1"/>
</dbReference>
<dbReference type="Pfam" id="PF13432">
    <property type="entry name" value="TPR_16"/>
    <property type="match status" value="1"/>
</dbReference>
<dbReference type="PROSITE" id="PS50005">
    <property type="entry name" value="TPR"/>
    <property type="match status" value="3"/>
</dbReference>
<evidence type="ECO:0000313" key="5">
    <source>
        <dbReference type="Proteomes" id="UP000199017"/>
    </source>
</evidence>
<keyword evidence="2 3" id="KW-0802">TPR repeat</keyword>
<dbReference type="OrthoDB" id="2080803at2"/>
<evidence type="ECO:0000256" key="2">
    <source>
        <dbReference type="ARBA" id="ARBA00022803"/>
    </source>
</evidence>
<evidence type="ECO:0000256" key="3">
    <source>
        <dbReference type="PROSITE-ProRule" id="PRU00339"/>
    </source>
</evidence>
<dbReference type="PANTHER" id="PTHR45586">
    <property type="entry name" value="TPR REPEAT-CONTAINING PROTEIN PA4667"/>
    <property type="match status" value="1"/>
</dbReference>
<dbReference type="InterPro" id="IPR011990">
    <property type="entry name" value="TPR-like_helical_dom_sf"/>
</dbReference>
<organism evidence="4 5">
    <name type="scientific">Alteribacillus bidgolensis</name>
    <dbReference type="NCBI Taxonomy" id="930129"/>
    <lineage>
        <taxon>Bacteria</taxon>
        <taxon>Bacillati</taxon>
        <taxon>Bacillota</taxon>
        <taxon>Bacilli</taxon>
        <taxon>Bacillales</taxon>
        <taxon>Bacillaceae</taxon>
        <taxon>Alteribacillus</taxon>
    </lineage>
</organism>
<dbReference type="PANTHER" id="PTHR45586:SF1">
    <property type="entry name" value="LIPOPOLYSACCHARIDE ASSEMBLY PROTEIN B"/>
    <property type="match status" value="1"/>
</dbReference>
<feature type="repeat" description="TPR" evidence="3">
    <location>
        <begin position="374"/>
        <end position="407"/>
    </location>
</feature>
<evidence type="ECO:0000256" key="1">
    <source>
        <dbReference type="ARBA" id="ARBA00022737"/>
    </source>
</evidence>
<accession>A0A1G8C6N7</accession>
<dbReference type="SUPFAM" id="SSF48452">
    <property type="entry name" value="TPR-like"/>
    <property type="match status" value="2"/>
</dbReference>